<dbReference type="Proteomes" id="UP000183832">
    <property type="component" value="Unassembled WGS sequence"/>
</dbReference>
<evidence type="ECO:0000313" key="1">
    <source>
        <dbReference type="EMBL" id="CRK86788.1"/>
    </source>
</evidence>
<evidence type="ECO:0000313" key="2">
    <source>
        <dbReference type="Proteomes" id="UP000183832"/>
    </source>
</evidence>
<name>A0A1J1HH94_9DIPT</name>
<keyword evidence="2" id="KW-1185">Reference proteome</keyword>
<sequence length="67" mass="7458">MVEPTTMLRDEFEVKENFPFGINGSADTLMFEIIVKKPLSHNRSFMAQGFYGAAGDEDSEKSGRGII</sequence>
<accession>A0A1J1HH94</accession>
<dbReference type="EMBL" id="CVRI01000002">
    <property type="protein sequence ID" value="CRK86788.1"/>
    <property type="molecule type" value="Genomic_DNA"/>
</dbReference>
<organism evidence="1 2">
    <name type="scientific">Clunio marinus</name>
    <dbReference type="NCBI Taxonomy" id="568069"/>
    <lineage>
        <taxon>Eukaryota</taxon>
        <taxon>Metazoa</taxon>
        <taxon>Ecdysozoa</taxon>
        <taxon>Arthropoda</taxon>
        <taxon>Hexapoda</taxon>
        <taxon>Insecta</taxon>
        <taxon>Pterygota</taxon>
        <taxon>Neoptera</taxon>
        <taxon>Endopterygota</taxon>
        <taxon>Diptera</taxon>
        <taxon>Nematocera</taxon>
        <taxon>Chironomoidea</taxon>
        <taxon>Chironomidae</taxon>
        <taxon>Clunio</taxon>
    </lineage>
</organism>
<gene>
    <name evidence="1" type="ORF">CLUMA_CG000619</name>
</gene>
<proteinExistence type="predicted"/>
<dbReference type="AlphaFoldDB" id="A0A1J1HH94"/>
<reference evidence="1 2" key="1">
    <citation type="submission" date="2015-04" db="EMBL/GenBank/DDBJ databases">
        <authorList>
            <person name="Syromyatnikov M.Y."/>
            <person name="Popov V.N."/>
        </authorList>
    </citation>
    <scope>NUCLEOTIDE SEQUENCE [LARGE SCALE GENOMIC DNA]</scope>
</reference>
<protein>
    <submittedName>
        <fullName evidence="1">CLUMA_CG000619, isoform A</fullName>
    </submittedName>
</protein>